<dbReference type="InterPro" id="IPR023210">
    <property type="entry name" value="NADP_OxRdtase_dom"/>
</dbReference>
<dbReference type="GO" id="GO:0016491">
    <property type="term" value="F:oxidoreductase activity"/>
    <property type="evidence" value="ECO:0007669"/>
    <property type="project" value="UniProtKB-KW"/>
</dbReference>
<dbReference type="PANTHER" id="PTHR43364">
    <property type="entry name" value="NADH-SPECIFIC METHYLGLYOXAL REDUCTASE-RELATED"/>
    <property type="match status" value="1"/>
</dbReference>
<evidence type="ECO:0000313" key="4">
    <source>
        <dbReference type="Proteomes" id="UP000827284"/>
    </source>
</evidence>
<dbReference type="SUPFAM" id="SSF51430">
    <property type="entry name" value="NAD(P)-linked oxidoreductase"/>
    <property type="match status" value="1"/>
</dbReference>
<reference evidence="3" key="1">
    <citation type="submission" date="2021-11" db="EMBL/GenBank/DDBJ databases">
        <authorList>
            <person name="Herlambang A."/>
            <person name="Guo Y."/>
            <person name="Takashima Y."/>
            <person name="Nishizawa T."/>
        </authorList>
    </citation>
    <scope>NUCLEOTIDE SEQUENCE</scope>
    <source>
        <strain evidence="3">E1425</strain>
    </source>
</reference>
<name>A0A9P3H9H7_9FUNG</name>
<accession>A0A9P3H9H7</accession>
<dbReference type="InterPro" id="IPR036812">
    <property type="entry name" value="NAD(P)_OxRdtase_dom_sf"/>
</dbReference>
<gene>
    <name evidence="3" type="ORF">EMPS_04917</name>
</gene>
<dbReference type="Gene3D" id="3.20.20.100">
    <property type="entry name" value="NADP-dependent oxidoreductase domain"/>
    <property type="match status" value="1"/>
</dbReference>
<dbReference type="Proteomes" id="UP000827284">
    <property type="component" value="Unassembled WGS sequence"/>
</dbReference>
<sequence length="252" mass="28678">MSGFKIATKVWPRVLHAHGELLKPTFFESLKALKTEKVDILYLHAPDYTTPFEETIRLVDELYREGRFERFGLSNFASWQVTLIHQMCKQKGYVLPTVYQGMYNAITRDVVRELLPCLKALNISFYAYNPIAGGLLSGKHKYRDRYWQQSFFDAVEGLNRTATSLNLTLLDASLRWMSHHSGLDPVKDGIIIGVSSTQHLEENLKCLKQGPLPKEMVQAFDEAWAHVKMACPSYFKTPADTAASALSMVDKK</sequence>
<dbReference type="InterPro" id="IPR050523">
    <property type="entry name" value="AKR_Detox_Biosynth"/>
</dbReference>
<protein>
    <submittedName>
        <fullName evidence="3">Aflatoxin B1 aldehyde reductase</fullName>
    </submittedName>
</protein>
<reference evidence="3" key="2">
    <citation type="journal article" date="2022" name="Microbiol. Resour. Announc.">
        <title>Whole-Genome Sequence of Entomortierella parvispora E1425, a Mucoromycotan Fungus Associated with Burkholderiaceae-Related Endosymbiotic Bacteria.</title>
        <authorList>
            <person name="Herlambang A."/>
            <person name="Guo Y."/>
            <person name="Takashima Y."/>
            <person name="Narisawa K."/>
            <person name="Ohta H."/>
            <person name="Nishizawa T."/>
        </authorList>
    </citation>
    <scope>NUCLEOTIDE SEQUENCE</scope>
    <source>
        <strain evidence="3">E1425</strain>
    </source>
</reference>
<dbReference type="AlphaFoldDB" id="A0A9P3H9H7"/>
<evidence type="ECO:0000256" key="1">
    <source>
        <dbReference type="ARBA" id="ARBA00023002"/>
    </source>
</evidence>
<feature type="domain" description="NADP-dependent oxidoreductase" evidence="2">
    <location>
        <begin position="4"/>
        <end position="224"/>
    </location>
</feature>
<dbReference type="OrthoDB" id="2310150at2759"/>
<organism evidence="3 4">
    <name type="scientific">Entomortierella parvispora</name>
    <dbReference type="NCBI Taxonomy" id="205924"/>
    <lineage>
        <taxon>Eukaryota</taxon>
        <taxon>Fungi</taxon>
        <taxon>Fungi incertae sedis</taxon>
        <taxon>Mucoromycota</taxon>
        <taxon>Mortierellomycotina</taxon>
        <taxon>Mortierellomycetes</taxon>
        <taxon>Mortierellales</taxon>
        <taxon>Mortierellaceae</taxon>
        <taxon>Entomortierella</taxon>
    </lineage>
</organism>
<keyword evidence="1" id="KW-0560">Oxidoreductase</keyword>
<keyword evidence="4" id="KW-1185">Reference proteome</keyword>
<comment type="caution">
    <text evidence="3">The sequence shown here is derived from an EMBL/GenBank/DDBJ whole genome shotgun (WGS) entry which is preliminary data.</text>
</comment>
<dbReference type="Pfam" id="PF00248">
    <property type="entry name" value="Aldo_ket_red"/>
    <property type="match status" value="1"/>
</dbReference>
<evidence type="ECO:0000313" key="3">
    <source>
        <dbReference type="EMBL" id="GJJ72559.1"/>
    </source>
</evidence>
<dbReference type="PANTHER" id="PTHR43364:SF4">
    <property type="entry name" value="NAD(P)-LINKED OXIDOREDUCTASE SUPERFAMILY PROTEIN"/>
    <property type="match status" value="1"/>
</dbReference>
<proteinExistence type="predicted"/>
<dbReference type="EMBL" id="BQFW01000007">
    <property type="protein sequence ID" value="GJJ72559.1"/>
    <property type="molecule type" value="Genomic_DNA"/>
</dbReference>
<evidence type="ECO:0000259" key="2">
    <source>
        <dbReference type="Pfam" id="PF00248"/>
    </source>
</evidence>